<evidence type="ECO:0000256" key="3">
    <source>
        <dbReference type="ARBA" id="ARBA00022989"/>
    </source>
</evidence>
<evidence type="ECO:0000256" key="1">
    <source>
        <dbReference type="ARBA" id="ARBA00004141"/>
    </source>
</evidence>
<reference evidence="8" key="1">
    <citation type="submission" date="2020-05" db="EMBL/GenBank/DDBJ databases">
        <authorList>
            <person name="Chiriac C."/>
            <person name="Salcher M."/>
            <person name="Ghai R."/>
            <person name="Kavagutti S V."/>
        </authorList>
    </citation>
    <scope>NUCLEOTIDE SEQUENCE</scope>
</reference>
<keyword evidence="3 6" id="KW-1133">Transmembrane helix</keyword>
<feature type="compositionally biased region" description="Pro residues" evidence="5">
    <location>
        <begin position="23"/>
        <end position="32"/>
    </location>
</feature>
<evidence type="ECO:0000256" key="6">
    <source>
        <dbReference type="SAM" id="Phobius"/>
    </source>
</evidence>
<proteinExistence type="predicted"/>
<feature type="region of interest" description="Disordered" evidence="5">
    <location>
        <begin position="15"/>
        <end position="36"/>
    </location>
</feature>
<dbReference type="Pfam" id="PF05154">
    <property type="entry name" value="TM2"/>
    <property type="match status" value="1"/>
</dbReference>
<feature type="transmembrane region" description="Helical" evidence="6">
    <location>
        <begin position="73"/>
        <end position="92"/>
    </location>
</feature>
<feature type="domain" description="TM2" evidence="7">
    <location>
        <begin position="43"/>
        <end position="95"/>
    </location>
</feature>
<dbReference type="InterPro" id="IPR007829">
    <property type="entry name" value="TM2"/>
</dbReference>
<comment type="subcellular location">
    <subcellularLocation>
        <location evidence="1">Membrane</location>
        <topology evidence="1">Multi-pass membrane protein</topology>
    </subcellularLocation>
</comment>
<feature type="transmembrane region" description="Helical" evidence="6">
    <location>
        <begin position="47"/>
        <end position="66"/>
    </location>
</feature>
<dbReference type="AlphaFoldDB" id="A0A6J6BT28"/>
<dbReference type="EMBL" id="CAEZSO010000063">
    <property type="protein sequence ID" value="CAB4541308.1"/>
    <property type="molecule type" value="Genomic_DNA"/>
</dbReference>
<organism evidence="8">
    <name type="scientific">freshwater metagenome</name>
    <dbReference type="NCBI Taxonomy" id="449393"/>
    <lineage>
        <taxon>unclassified sequences</taxon>
        <taxon>metagenomes</taxon>
        <taxon>ecological metagenomes</taxon>
    </lineage>
</organism>
<dbReference type="GO" id="GO:0016020">
    <property type="term" value="C:membrane"/>
    <property type="evidence" value="ECO:0007669"/>
    <property type="project" value="UniProtKB-SubCell"/>
</dbReference>
<gene>
    <name evidence="8" type="ORF">UFOPK1446_00420</name>
</gene>
<evidence type="ECO:0000256" key="4">
    <source>
        <dbReference type="ARBA" id="ARBA00023136"/>
    </source>
</evidence>
<protein>
    <submittedName>
        <fullName evidence="8">Unannotated protein</fullName>
    </submittedName>
</protein>
<accession>A0A6J6BT28</accession>
<evidence type="ECO:0000256" key="2">
    <source>
        <dbReference type="ARBA" id="ARBA00022692"/>
    </source>
</evidence>
<evidence type="ECO:0000259" key="7">
    <source>
        <dbReference type="Pfam" id="PF05154"/>
    </source>
</evidence>
<keyword evidence="2 6" id="KW-0812">Transmembrane</keyword>
<evidence type="ECO:0000313" key="8">
    <source>
        <dbReference type="EMBL" id="CAB4541308.1"/>
    </source>
</evidence>
<keyword evidence="4 6" id="KW-0472">Membrane</keyword>
<name>A0A6J6BT28_9ZZZZ</name>
<evidence type="ECO:0000256" key="5">
    <source>
        <dbReference type="SAM" id="MobiDB-lite"/>
    </source>
</evidence>
<sequence length="115" mass="11901">MTISPDGQFEWNGSQWVPRAPGSVPPPPPMPSPMGYGGVANPPKSKIVAGILGILIGGLGIHRFYLGYIGIGIAQIVVTLVTFGFGAIWGFIEGILILVGSGITTDAQGRPLSDT</sequence>